<name>A0A9N9YGM1_9HYPO</name>
<protein>
    <submittedName>
        <fullName evidence="2">Uncharacterized protein</fullName>
    </submittedName>
</protein>
<accession>A0A9N9YGM1</accession>
<sequence>MAHQSPPGMLVPVRFKPSCTHLTMTRLHGFEFLCDACRRPGPFGWVYCCTQDREVMIESAVAAGCPQYFDDLGEYWSSKLRIRRGSAEARADPLSLFDELTPQQMSQYRPDQIQTILRQRESVMFVLLRSSRIDLRAEKVRNAITRDNLRRNPFSNYQIFEPYQDTIFLGTENPRPWVPSLENECRYMVCPLCRPSAADRSFLSLDSVAKGEVQPTSAVGFGFHGLGERPVMNVDILRSIGCRPPSLTRSHRDGSTDNSLPESDISLIELLEKQISSSQQYSFGSGVGFLTGPELGGSFSLSQVADAAPKTLKHSPGYDNLSAVFTNTTPETQTSAQARTACTPPPSPSPYGLSSASETYSLGFAEEPSITDGRRSSLSMKTNQLARQQLVHSLPLIESQGQLADLGDNFLDEEDPYDSDNEGDTGPAYQYNGASGMTCNTPLQMPAITEEIRVYAPESLVASSTEGKSTLTTEYGIAVLEESTELGIPDVITQV</sequence>
<gene>
    <name evidence="2" type="ORF">CRHIZ90672A_00006572</name>
</gene>
<reference evidence="2" key="1">
    <citation type="submission" date="2021-10" db="EMBL/GenBank/DDBJ databases">
        <authorList>
            <person name="Piombo E."/>
        </authorList>
    </citation>
    <scope>NUCLEOTIDE SEQUENCE</scope>
</reference>
<organism evidence="2 3">
    <name type="scientific">Clonostachys rhizophaga</name>
    <dbReference type="NCBI Taxonomy" id="160324"/>
    <lineage>
        <taxon>Eukaryota</taxon>
        <taxon>Fungi</taxon>
        <taxon>Dikarya</taxon>
        <taxon>Ascomycota</taxon>
        <taxon>Pezizomycotina</taxon>
        <taxon>Sordariomycetes</taxon>
        <taxon>Hypocreomycetidae</taxon>
        <taxon>Hypocreales</taxon>
        <taxon>Bionectriaceae</taxon>
        <taxon>Clonostachys</taxon>
    </lineage>
</organism>
<keyword evidence="3" id="KW-1185">Reference proteome</keyword>
<dbReference type="OrthoDB" id="4776522at2759"/>
<evidence type="ECO:0000256" key="1">
    <source>
        <dbReference type="SAM" id="MobiDB-lite"/>
    </source>
</evidence>
<dbReference type="EMBL" id="CABFNQ020000532">
    <property type="protein sequence ID" value="CAH0018188.1"/>
    <property type="molecule type" value="Genomic_DNA"/>
</dbReference>
<evidence type="ECO:0000313" key="2">
    <source>
        <dbReference type="EMBL" id="CAH0018188.1"/>
    </source>
</evidence>
<proteinExistence type="predicted"/>
<dbReference type="AlphaFoldDB" id="A0A9N9YGM1"/>
<feature type="region of interest" description="Disordered" evidence="1">
    <location>
        <begin position="332"/>
        <end position="354"/>
    </location>
</feature>
<evidence type="ECO:0000313" key="3">
    <source>
        <dbReference type="Proteomes" id="UP000696573"/>
    </source>
</evidence>
<comment type="caution">
    <text evidence="2">The sequence shown here is derived from an EMBL/GenBank/DDBJ whole genome shotgun (WGS) entry which is preliminary data.</text>
</comment>
<dbReference type="Proteomes" id="UP000696573">
    <property type="component" value="Unassembled WGS sequence"/>
</dbReference>